<evidence type="ECO:0008006" key="4">
    <source>
        <dbReference type="Google" id="ProtNLM"/>
    </source>
</evidence>
<evidence type="ECO:0000313" key="3">
    <source>
        <dbReference type="Proteomes" id="UP000029554"/>
    </source>
</evidence>
<dbReference type="RefSeq" id="WP_035127949.1">
    <property type="nucleotide sequence ID" value="NZ_JRHH01000005.1"/>
</dbReference>
<name>A0A095UXF7_9FLAO</name>
<dbReference type="EMBL" id="JRHH01000005">
    <property type="protein sequence ID" value="KGD67255.1"/>
    <property type="molecule type" value="Genomic_DNA"/>
</dbReference>
<feature type="transmembrane region" description="Helical" evidence="1">
    <location>
        <begin position="28"/>
        <end position="44"/>
    </location>
</feature>
<evidence type="ECO:0000313" key="2">
    <source>
        <dbReference type="EMBL" id="KGD67255.1"/>
    </source>
</evidence>
<dbReference type="Proteomes" id="UP000029554">
    <property type="component" value="Unassembled WGS sequence"/>
</dbReference>
<reference evidence="2 3" key="1">
    <citation type="submission" date="2014-09" db="EMBL/GenBank/DDBJ databases">
        <title>Whole Genome Shotgun of Flavobacterium aquatile LMG 4008.</title>
        <authorList>
            <person name="Gale A.N."/>
            <person name="Pipes S.E."/>
            <person name="Newman J.D."/>
        </authorList>
    </citation>
    <scope>NUCLEOTIDE SEQUENCE [LARGE SCALE GENOMIC DNA]</scope>
    <source>
        <strain evidence="2 3">LMG 4008</strain>
    </source>
</reference>
<dbReference type="OrthoDB" id="1376117at2"/>
<comment type="caution">
    <text evidence="2">The sequence shown here is derived from an EMBL/GenBank/DDBJ whole genome shotgun (WGS) entry which is preliminary data.</text>
</comment>
<proteinExistence type="predicted"/>
<feature type="transmembrane region" description="Helical" evidence="1">
    <location>
        <begin position="56"/>
        <end position="75"/>
    </location>
</feature>
<keyword evidence="1" id="KW-1133">Transmembrane helix</keyword>
<dbReference type="STRING" id="1453498.LG45_13600"/>
<dbReference type="AlphaFoldDB" id="A0A095UXF7"/>
<dbReference type="eggNOG" id="ENOG502ZYMG">
    <property type="taxonomic scope" value="Bacteria"/>
</dbReference>
<organism evidence="2 3">
    <name type="scientific">Flavobacterium aquatile LMG 4008 = ATCC 11947</name>
    <dbReference type="NCBI Taxonomy" id="1453498"/>
    <lineage>
        <taxon>Bacteria</taxon>
        <taxon>Pseudomonadati</taxon>
        <taxon>Bacteroidota</taxon>
        <taxon>Flavobacteriia</taxon>
        <taxon>Flavobacteriales</taxon>
        <taxon>Flavobacteriaceae</taxon>
        <taxon>Flavobacterium</taxon>
    </lineage>
</organism>
<evidence type="ECO:0000256" key="1">
    <source>
        <dbReference type="SAM" id="Phobius"/>
    </source>
</evidence>
<accession>A0A095UXF7</accession>
<gene>
    <name evidence="2" type="ORF">LG45_13600</name>
</gene>
<keyword evidence="1" id="KW-0812">Transmembrane</keyword>
<feature type="transmembrane region" description="Helical" evidence="1">
    <location>
        <begin position="5"/>
        <end position="22"/>
    </location>
</feature>
<keyword evidence="1" id="KW-0472">Membrane</keyword>
<sequence>MRKTFLILSIIFVIISIIFSALPLDTLALLPIGISLILLFITFKKSEVNQRLLPKWLFIITYLCGIFVLGKTYLIKDEVAVDQQFEQQKIETKQEARQELEELENLE</sequence>
<keyword evidence="3" id="KW-1185">Reference proteome</keyword>
<protein>
    <recommendedName>
        <fullName evidence="4">FUSC family protein</fullName>
    </recommendedName>
</protein>